<evidence type="ECO:0000313" key="3">
    <source>
        <dbReference type="EMBL" id="CAG9767243.1"/>
    </source>
</evidence>
<feature type="domain" description="C-type lectin" evidence="2">
    <location>
        <begin position="22"/>
        <end position="139"/>
    </location>
</feature>
<dbReference type="InterPro" id="IPR016187">
    <property type="entry name" value="CTDL_fold"/>
</dbReference>
<dbReference type="CDD" id="cd00037">
    <property type="entry name" value="CLECT"/>
    <property type="match status" value="1"/>
</dbReference>
<name>A0A9N9QNY8_9CUCU</name>
<evidence type="ECO:0000259" key="2">
    <source>
        <dbReference type="PROSITE" id="PS50041"/>
    </source>
</evidence>
<sequence>MVNNYLLIVVLLQIIVVIRGGFKMYSEPVNWYQALINCKTNNTELASISAGNYQNELEEFLKNNNGLGKIFWLSGTKEGNGKYYWAGTGSKMDYMKWAVGQPDDYKQAMNYNEGEHCVAIMDDGWTDLTCFEQYPYICQEQTC</sequence>
<dbReference type="PANTHER" id="PTHR22803">
    <property type="entry name" value="MANNOSE, PHOSPHOLIPASE, LECTIN RECEPTOR RELATED"/>
    <property type="match status" value="1"/>
</dbReference>
<evidence type="ECO:0000313" key="4">
    <source>
        <dbReference type="Proteomes" id="UP001152799"/>
    </source>
</evidence>
<dbReference type="SMART" id="SM00034">
    <property type="entry name" value="CLECT"/>
    <property type="match status" value="1"/>
</dbReference>
<feature type="transmembrane region" description="Helical" evidence="1">
    <location>
        <begin position="6"/>
        <end position="22"/>
    </location>
</feature>
<keyword evidence="1" id="KW-0812">Transmembrane</keyword>
<keyword evidence="4" id="KW-1185">Reference proteome</keyword>
<dbReference type="EMBL" id="OU892280">
    <property type="protein sequence ID" value="CAG9767243.1"/>
    <property type="molecule type" value="Genomic_DNA"/>
</dbReference>
<keyword evidence="1" id="KW-0472">Membrane</keyword>
<dbReference type="InterPro" id="IPR016186">
    <property type="entry name" value="C-type_lectin-like/link_sf"/>
</dbReference>
<gene>
    <name evidence="3" type="ORF">CEUTPL_LOCUS7809</name>
</gene>
<accession>A0A9N9QNY8</accession>
<dbReference type="InterPro" id="IPR001304">
    <property type="entry name" value="C-type_lectin-like"/>
</dbReference>
<keyword evidence="1" id="KW-1133">Transmembrane helix</keyword>
<dbReference type="PROSITE" id="PS50041">
    <property type="entry name" value="C_TYPE_LECTIN_2"/>
    <property type="match status" value="1"/>
</dbReference>
<protein>
    <recommendedName>
        <fullName evidence="2">C-type lectin domain-containing protein</fullName>
    </recommendedName>
</protein>
<dbReference type="Pfam" id="PF00059">
    <property type="entry name" value="Lectin_C"/>
    <property type="match status" value="1"/>
</dbReference>
<dbReference type="Gene3D" id="3.10.100.10">
    <property type="entry name" value="Mannose-Binding Protein A, subunit A"/>
    <property type="match status" value="1"/>
</dbReference>
<reference evidence="3" key="1">
    <citation type="submission" date="2022-01" db="EMBL/GenBank/DDBJ databases">
        <authorList>
            <person name="King R."/>
        </authorList>
    </citation>
    <scope>NUCLEOTIDE SEQUENCE</scope>
</reference>
<organism evidence="3 4">
    <name type="scientific">Ceutorhynchus assimilis</name>
    <name type="common">cabbage seed weevil</name>
    <dbReference type="NCBI Taxonomy" id="467358"/>
    <lineage>
        <taxon>Eukaryota</taxon>
        <taxon>Metazoa</taxon>
        <taxon>Ecdysozoa</taxon>
        <taxon>Arthropoda</taxon>
        <taxon>Hexapoda</taxon>
        <taxon>Insecta</taxon>
        <taxon>Pterygota</taxon>
        <taxon>Neoptera</taxon>
        <taxon>Endopterygota</taxon>
        <taxon>Coleoptera</taxon>
        <taxon>Polyphaga</taxon>
        <taxon>Cucujiformia</taxon>
        <taxon>Curculionidae</taxon>
        <taxon>Ceutorhynchinae</taxon>
        <taxon>Ceutorhynchus</taxon>
    </lineage>
</organism>
<evidence type="ECO:0000256" key="1">
    <source>
        <dbReference type="SAM" id="Phobius"/>
    </source>
</evidence>
<dbReference type="InterPro" id="IPR050111">
    <property type="entry name" value="C-type_lectin/snaclec_domain"/>
</dbReference>
<dbReference type="AlphaFoldDB" id="A0A9N9QNY8"/>
<dbReference type="SUPFAM" id="SSF56436">
    <property type="entry name" value="C-type lectin-like"/>
    <property type="match status" value="1"/>
</dbReference>
<proteinExistence type="predicted"/>
<dbReference type="Proteomes" id="UP001152799">
    <property type="component" value="Chromosome 4"/>
</dbReference>
<dbReference type="OrthoDB" id="8032540at2759"/>